<feature type="domain" description="Papillomavirus E2 N-terminal" evidence="14">
    <location>
        <begin position="1"/>
        <end position="197"/>
    </location>
</feature>
<comment type="similarity">
    <text evidence="2">Belongs to the papillomaviridae E8^E2C protein family.</text>
</comment>
<evidence type="ECO:0000259" key="14">
    <source>
        <dbReference type="Pfam" id="PF00508"/>
    </source>
</evidence>
<dbReference type="EMBL" id="OR427310">
    <property type="protein sequence ID" value="WMI31303.1"/>
    <property type="molecule type" value="Genomic_DNA"/>
</dbReference>
<evidence type="ECO:0000256" key="8">
    <source>
        <dbReference type="ARBA" id="ARBA00023015"/>
    </source>
</evidence>
<protein>
    <recommendedName>
        <fullName evidence="12">Regulatory protein E2</fullName>
    </recommendedName>
</protein>
<dbReference type="Pfam" id="PF00508">
    <property type="entry name" value="PPV_E2_N"/>
    <property type="match status" value="1"/>
</dbReference>
<dbReference type="GO" id="GO:0042025">
    <property type="term" value="C:host cell nucleus"/>
    <property type="evidence" value="ECO:0007669"/>
    <property type="project" value="UniProtKB-SubCell"/>
</dbReference>
<dbReference type="InterPro" id="IPR035975">
    <property type="entry name" value="E2/EBNA1_C_sf"/>
</dbReference>
<keyword evidence="4 12" id="KW-0244">Early protein</keyword>
<evidence type="ECO:0000256" key="12">
    <source>
        <dbReference type="HAMAP-Rule" id="MF_04001"/>
    </source>
</evidence>
<keyword evidence="6 12" id="KW-1048">Host nucleus</keyword>
<dbReference type="InterPro" id="IPR036050">
    <property type="entry name" value="Regulatory_protein_E2_N"/>
</dbReference>
<dbReference type="GO" id="GO:0003677">
    <property type="term" value="F:DNA binding"/>
    <property type="evidence" value="ECO:0007669"/>
    <property type="project" value="UniProtKB-UniRule"/>
</dbReference>
<dbReference type="InterPro" id="IPR001866">
    <property type="entry name" value="PPV_E2_N"/>
</dbReference>
<keyword evidence="11 12" id="KW-0804">Transcription</keyword>
<evidence type="ECO:0000256" key="4">
    <source>
        <dbReference type="ARBA" id="ARBA00022518"/>
    </source>
</evidence>
<dbReference type="Gene3D" id="2.170.200.10">
    <property type="entry name" value="Papillomavirus E2 early protein domain"/>
    <property type="match status" value="1"/>
</dbReference>
<organism evidence="16">
    <name type="scientific">Firstpapillomavirinae sp</name>
    <dbReference type="NCBI Taxonomy" id="2809408"/>
    <lineage>
        <taxon>Viruses</taxon>
        <taxon>Monodnaviria</taxon>
        <taxon>Shotokuvirae</taxon>
        <taxon>Cossaviricota</taxon>
        <taxon>Papovaviricetes</taxon>
        <taxon>Zurhausenvirales</taxon>
        <taxon>Papillomaviridae</taxon>
        <taxon>Firstpapillomavirinae</taxon>
    </lineage>
</organism>
<gene>
    <name evidence="12" type="primary">E2</name>
</gene>
<accession>A0AA51GGW0</accession>
<dbReference type="GO" id="GO:0006260">
    <property type="term" value="P:DNA replication"/>
    <property type="evidence" value="ECO:0007669"/>
    <property type="project" value="UniProtKB-KW"/>
</dbReference>
<dbReference type="Gene3D" id="1.10.287.30">
    <property type="entry name" value="E2 (early) protein, N terminal domain, subdomain 1"/>
    <property type="match status" value="1"/>
</dbReference>
<sequence length="384" mass="43259">MERLRERLESVQDRLLDLYEKDSTLLSDQILHWKLVREENALLHAAKNQGVSRIGLVTVPPRVVTEARAKDAIQLQLVLESLSKSAFANEPWTLADTSKEAWINPPGYCFQKGGSTVTLVFDQNPDNANEYTAWSFIYYQGENDEWFKAPGYVDVKGAYFFEDGIKRYYLDFETEAARFSDSGEWEVNYKNKVFSSVTSTSEDTAGVSPQGGDRQEETRGFSGPVSSTISTPPRPPQARPRRTPTRGVRGRQRRRGGRPRSGPRAPEREAPPTPAEVGTRSRTVGRGATSRLDRLLQEAKDPPILVIRGGPNHLKCYRFRLNQKFKPFFSSISSTFKWLNVKGSDPKLSRVLISFDSAVQRQSFLNSVPIPRSFSYSQGSLDAL</sequence>
<keyword evidence="5 12" id="KW-0597">Phosphoprotein</keyword>
<comment type="subunit">
    <text evidence="12">Binds DNA as homodimer. Interacts with protein E1; this interaction greatly increases E1 DNA-binding activity. Interacts with protein L1; this interaction enhances E2-dependent replication and transcription activation. Interacts with protein L2; this interaction inhibits E2 transcriptional activity but not DNA replication function E2. Interacts with protein E7; this interaction inhibits E7 oncogenic activity. Interacts with host TAF1; this interaction modulates E2-dependent transcriptional regulation. Interacts with host BRD4; this interaction mediates E2 transcriptional activation function. Additionally, the interaction with host BRD4 on mitotic chromosomes mediates tethering of the viral genome. Interacts with host TOPBP1; this interaction is required for optimal viral DNA replication.</text>
</comment>
<feature type="region of interest" description="Disordered" evidence="13">
    <location>
        <begin position="196"/>
        <end position="288"/>
    </location>
</feature>
<dbReference type="Gene3D" id="3.30.70.330">
    <property type="match status" value="1"/>
</dbReference>
<dbReference type="HAMAP" id="MF_04001">
    <property type="entry name" value="PPV_E2"/>
    <property type="match status" value="1"/>
</dbReference>
<feature type="domain" description="Papillomavirus E2 C-terminal" evidence="15">
    <location>
        <begin position="303"/>
        <end position="381"/>
    </location>
</feature>
<comment type="caution">
    <text evidence="12">Lacks conserved residue(s) required for the propagation of feature annotation.</text>
</comment>
<evidence type="ECO:0000259" key="15">
    <source>
        <dbReference type="Pfam" id="PF00511"/>
    </source>
</evidence>
<dbReference type="GO" id="GO:0003700">
    <property type="term" value="F:DNA-binding transcription factor activity"/>
    <property type="evidence" value="ECO:0007669"/>
    <property type="project" value="UniProtKB-UniRule"/>
</dbReference>
<keyword evidence="10 12" id="KW-0010">Activator</keyword>
<dbReference type="GO" id="GO:0006275">
    <property type="term" value="P:regulation of DNA replication"/>
    <property type="evidence" value="ECO:0007669"/>
    <property type="project" value="UniProtKB-UniRule"/>
</dbReference>
<evidence type="ECO:0000256" key="9">
    <source>
        <dbReference type="ARBA" id="ARBA00023125"/>
    </source>
</evidence>
<dbReference type="InterPro" id="IPR000427">
    <property type="entry name" value="Papillomavirus_E2_C"/>
</dbReference>
<comment type="subcellular location">
    <subcellularLocation>
        <location evidence="1 12">Host nucleus</location>
    </subcellularLocation>
</comment>
<dbReference type="GO" id="GO:0000166">
    <property type="term" value="F:nucleotide binding"/>
    <property type="evidence" value="ECO:0007669"/>
    <property type="project" value="UniProtKB-UniRule"/>
</dbReference>
<dbReference type="Pfam" id="PF00511">
    <property type="entry name" value="PPV_E2_C"/>
    <property type="match status" value="1"/>
</dbReference>
<comment type="function">
    <text evidence="12">Plays a role in the initiation of viral DNA replication. A dimer of E2 interacts with a dimer of E1 in order to improve specificity of E1 DNA binding activity. Once the complex recognizes and binds DNA at specific sites, the E2 dimer is removed from DNA. E2 also regulates viral transcription through binding to the E2RE response element (5'-ACCNNNNNNGGT-3') present in multiple copies in the regulatory regions of the viral genome. Activates or represses transcription depending on E2RE's position with regards to proximal promoter elements including the TATA-box. Repression occurs by sterically hindering the assembly of the transcription initiation complex.</text>
</comment>
<evidence type="ECO:0000256" key="3">
    <source>
        <dbReference type="ARBA" id="ARBA00022491"/>
    </source>
</evidence>
<keyword evidence="8 12" id="KW-0805">Transcription regulation</keyword>
<dbReference type="GO" id="GO:0006351">
    <property type="term" value="P:DNA-templated transcription"/>
    <property type="evidence" value="ECO:0007669"/>
    <property type="project" value="UniProtKB-UniRule"/>
</dbReference>
<dbReference type="InterPro" id="IPR012677">
    <property type="entry name" value="Nucleotide-bd_a/b_plait_sf"/>
</dbReference>
<evidence type="ECO:0000256" key="6">
    <source>
        <dbReference type="ARBA" id="ARBA00022562"/>
    </source>
</evidence>
<evidence type="ECO:0000256" key="1">
    <source>
        <dbReference type="ARBA" id="ARBA00004147"/>
    </source>
</evidence>
<feature type="compositionally biased region" description="Basic residues" evidence="13">
    <location>
        <begin position="239"/>
        <end position="258"/>
    </location>
</feature>
<dbReference type="InterPro" id="IPR033668">
    <property type="entry name" value="Reg_prot_E2"/>
</dbReference>
<dbReference type="InterPro" id="IPR042503">
    <property type="entry name" value="Regulatory_protein_E2_N_1"/>
</dbReference>
<dbReference type="SUPFAM" id="SSF51332">
    <property type="entry name" value="E2 regulatory, transactivation domain"/>
    <property type="match status" value="1"/>
</dbReference>
<dbReference type="SUPFAM" id="SSF54957">
    <property type="entry name" value="Viral DNA-binding domain"/>
    <property type="match status" value="1"/>
</dbReference>
<feature type="region of interest" description="DNA-binding domain" evidence="12">
    <location>
        <begin position="301"/>
        <end position="384"/>
    </location>
</feature>
<evidence type="ECO:0000256" key="10">
    <source>
        <dbReference type="ARBA" id="ARBA00023159"/>
    </source>
</evidence>
<evidence type="ECO:0000256" key="7">
    <source>
        <dbReference type="ARBA" id="ARBA00022705"/>
    </source>
</evidence>
<reference evidence="16" key="1">
    <citation type="submission" date="2023-08" db="EMBL/GenBank/DDBJ databases">
        <title>A virome investigation of Rhinolophus affinis in Hainan Province, China, the natural host of livestock viral pathogens.</title>
        <authorList>
            <person name="Li Z."/>
            <person name="Li Y."/>
            <person name="Wang G."/>
            <person name="Du J."/>
            <person name="Yin F."/>
            <person name="Tang C."/>
        </authorList>
    </citation>
    <scope>NUCLEOTIDE SEQUENCE</scope>
    <source>
        <strain evidence="16">PV-HMU-7</strain>
    </source>
</reference>
<comment type="similarity">
    <text evidence="12">Belongs to the papillomaviridae E2 protein family.</text>
</comment>
<evidence type="ECO:0000256" key="13">
    <source>
        <dbReference type="SAM" id="MobiDB-lite"/>
    </source>
</evidence>
<keyword evidence="3 12" id="KW-0678">Repressor</keyword>
<name>A0AA51GGW0_9PAPI</name>
<comment type="PTM">
    <text evidence="12">Phosphorylated.</text>
</comment>
<evidence type="ECO:0000256" key="2">
    <source>
        <dbReference type="ARBA" id="ARBA00007794"/>
    </source>
</evidence>
<evidence type="ECO:0000313" key="16">
    <source>
        <dbReference type="EMBL" id="WMI31303.1"/>
    </source>
</evidence>
<evidence type="ECO:0000256" key="11">
    <source>
        <dbReference type="ARBA" id="ARBA00023163"/>
    </source>
</evidence>
<dbReference type="InterPro" id="IPR042504">
    <property type="entry name" value="Regulatory_protein_E2_N_2"/>
</dbReference>
<keyword evidence="7 12" id="KW-0235">DNA replication</keyword>
<proteinExistence type="inferred from homology"/>
<dbReference type="GO" id="GO:0039693">
    <property type="term" value="P:viral DNA genome replication"/>
    <property type="evidence" value="ECO:0007669"/>
    <property type="project" value="UniProtKB-UniRule"/>
</dbReference>
<keyword evidence="9 12" id="KW-0238">DNA-binding</keyword>
<evidence type="ECO:0000256" key="5">
    <source>
        <dbReference type="ARBA" id="ARBA00022553"/>
    </source>
</evidence>